<sequence length="314" mass="33397">MRFLITLVAALLLVAAPAQATPGTHVVTGHSAALHPEGITWDSVRRAFLVGSIRHGTVEVVRRDGTTKTLVRDPRMVSTFGIHAVGAKLYVTFADIGLGARSTPDTTYRSSGLAVYDLVTGRLLHFVDLALGEGRHGANDVAVDRRGNAYVTDPASDAIYRVDPRGRASVLHRDPRFGSTTIGLNGIVWHPSGYLIAGRYDTGTFFKIPVDNPAAFTEITTDTDLTGADGLALRPDGTLAVVTNDLGAPGANAITVLRSKDDWHTAHTTRRAAPWADDEPTTITHSPHGSYAVDGDLGALLNGATSDSFTLREL</sequence>
<dbReference type="PANTHER" id="PTHR31460">
    <property type="match status" value="1"/>
</dbReference>
<evidence type="ECO:0000256" key="1">
    <source>
        <dbReference type="SAM" id="SignalP"/>
    </source>
</evidence>
<dbReference type="Pfam" id="PF08450">
    <property type="entry name" value="SGL"/>
    <property type="match status" value="1"/>
</dbReference>
<protein>
    <recommendedName>
        <fullName evidence="2">SMP-30/Gluconolactonase/LRE-like region domain-containing protein</fullName>
    </recommendedName>
</protein>
<dbReference type="InterPro" id="IPR011042">
    <property type="entry name" value="6-blade_b-propeller_TolB-like"/>
</dbReference>
<accession>A0ABP3DUC5</accession>
<feature type="signal peptide" evidence="1">
    <location>
        <begin position="1"/>
        <end position="20"/>
    </location>
</feature>
<keyword evidence="1" id="KW-0732">Signal</keyword>
<evidence type="ECO:0000313" key="4">
    <source>
        <dbReference type="Proteomes" id="UP001500416"/>
    </source>
</evidence>
<dbReference type="InterPro" id="IPR053224">
    <property type="entry name" value="Sensory_adhesion_molecule"/>
</dbReference>
<keyword evidence="4" id="KW-1185">Reference proteome</keyword>
<dbReference type="RefSeq" id="WP_343935702.1">
    <property type="nucleotide sequence ID" value="NZ_BAAABU010000009.1"/>
</dbReference>
<proteinExistence type="predicted"/>
<dbReference type="SUPFAM" id="SSF63829">
    <property type="entry name" value="Calcium-dependent phosphotriesterase"/>
    <property type="match status" value="1"/>
</dbReference>
<reference evidence="4" key="1">
    <citation type="journal article" date="2019" name="Int. J. Syst. Evol. Microbiol.">
        <title>The Global Catalogue of Microorganisms (GCM) 10K type strain sequencing project: providing services to taxonomists for standard genome sequencing and annotation.</title>
        <authorList>
            <consortium name="The Broad Institute Genomics Platform"/>
            <consortium name="The Broad Institute Genome Sequencing Center for Infectious Disease"/>
            <person name="Wu L."/>
            <person name="Ma J."/>
        </authorList>
    </citation>
    <scope>NUCLEOTIDE SEQUENCE [LARGE SCALE GENOMIC DNA]</scope>
    <source>
        <strain evidence="4">JCM 3380</strain>
    </source>
</reference>
<dbReference type="InterPro" id="IPR013658">
    <property type="entry name" value="SGL"/>
</dbReference>
<feature type="domain" description="SMP-30/Gluconolactonase/LRE-like region" evidence="2">
    <location>
        <begin position="36"/>
        <end position="195"/>
    </location>
</feature>
<name>A0ABP3DUC5_9PSEU</name>
<dbReference type="PANTHER" id="PTHR31460:SF3">
    <property type="entry name" value="MESOCENTIN"/>
    <property type="match status" value="1"/>
</dbReference>
<evidence type="ECO:0000313" key="3">
    <source>
        <dbReference type="EMBL" id="GAA0239867.1"/>
    </source>
</evidence>
<evidence type="ECO:0000259" key="2">
    <source>
        <dbReference type="Pfam" id="PF08450"/>
    </source>
</evidence>
<gene>
    <name evidence="3" type="ORF">GCM10010492_43780</name>
</gene>
<dbReference type="EMBL" id="BAAABU010000009">
    <property type="protein sequence ID" value="GAA0239867.1"/>
    <property type="molecule type" value="Genomic_DNA"/>
</dbReference>
<organism evidence="3 4">
    <name type="scientific">Saccharothrix mutabilis subsp. mutabilis</name>
    <dbReference type="NCBI Taxonomy" id="66855"/>
    <lineage>
        <taxon>Bacteria</taxon>
        <taxon>Bacillati</taxon>
        <taxon>Actinomycetota</taxon>
        <taxon>Actinomycetes</taxon>
        <taxon>Pseudonocardiales</taxon>
        <taxon>Pseudonocardiaceae</taxon>
        <taxon>Saccharothrix</taxon>
    </lineage>
</organism>
<dbReference type="Proteomes" id="UP001500416">
    <property type="component" value="Unassembled WGS sequence"/>
</dbReference>
<comment type="caution">
    <text evidence="3">The sequence shown here is derived from an EMBL/GenBank/DDBJ whole genome shotgun (WGS) entry which is preliminary data.</text>
</comment>
<feature type="chain" id="PRO_5046576054" description="SMP-30/Gluconolactonase/LRE-like region domain-containing protein" evidence="1">
    <location>
        <begin position="21"/>
        <end position="314"/>
    </location>
</feature>
<dbReference type="Gene3D" id="2.120.10.30">
    <property type="entry name" value="TolB, C-terminal domain"/>
    <property type="match status" value="1"/>
</dbReference>